<evidence type="ECO:0000256" key="6">
    <source>
        <dbReference type="ARBA" id="ARBA00022953"/>
    </source>
</evidence>
<dbReference type="EC" id="2.7.7.48" evidence="1"/>
<dbReference type="InterPro" id="IPR005093">
    <property type="entry name" value="RNArep_beta"/>
</dbReference>
<reference evidence="11" key="1">
    <citation type="submission" date="2019-05" db="EMBL/GenBank/DDBJ databases">
        <title>Metatranscriptomic reconstruction reveals RNA viruses with the potential to shape carbon cycling in soil.</title>
        <authorList>
            <person name="Starr E.P."/>
            <person name="Nuccio E."/>
            <person name="Pett-Ridge J."/>
            <person name="Banfield J.F."/>
            <person name="Firestone M.K."/>
        </authorList>
    </citation>
    <scope>NUCLEOTIDE SEQUENCE</scope>
    <source>
        <strain evidence="11">H2_Rhizo_Litter_49_scaffold_1611</strain>
    </source>
</reference>
<gene>
    <name evidence="11" type="ORF">H2RhizoLitter491611_000001</name>
</gene>
<organism evidence="11">
    <name type="scientific">Leviviridae sp</name>
    <dbReference type="NCBI Taxonomy" id="2027243"/>
    <lineage>
        <taxon>Viruses</taxon>
        <taxon>Riboviria</taxon>
        <taxon>Orthornavirae</taxon>
        <taxon>Lenarviricota</taxon>
        <taxon>Leviviricetes</taxon>
        <taxon>Norzivirales</taxon>
        <taxon>Fiersviridae</taxon>
    </lineage>
</organism>
<keyword evidence="4" id="KW-0548">Nucleotidyltransferase</keyword>
<keyword evidence="3" id="KW-0808">Transferase</keyword>
<evidence type="ECO:0000313" key="11">
    <source>
        <dbReference type="EMBL" id="QDH87106.1"/>
    </source>
</evidence>
<feature type="binding site" evidence="9">
    <location>
        <position position="429"/>
    </location>
    <ligand>
        <name>Mg(2+)</name>
        <dbReference type="ChEBI" id="CHEBI:18420"/>
        <label>2</label>
    </ligand>
</feature>
<proteinExistence type="predicted"/>
<evidence type="ECO:0000256" key="1">
    <source>
        <dbReference type="ARBA" id="ARBA00012494"/>
    </source>
</evidence>
<dbReference type="EMBL" id="MN033148">
    <property type="protein sequence ID" value="QDH87106.1"/>
    <property type="molecule type" value="Genomic_RNA"/>
</dbReference>
<keyword evidence="6" id="KW-0693">Viral RNA replication</keyword>
<name>A0A514D0G2_9VIRU</name>
<dbReference type="GO" id="GO:0039694">
    <property type="term" value="P:viral RNA genome replication"/>
    <property type="evidence" value="ECO:0007669"/>
    <property type="project" value="InterPro"/>
</dbReference>
<evidence type="ECO:0000256" key="7">
    <source>
        <dbReference type="ARBA" id="ARBA00030248"/>
    </source>
</evidence>
<evidence type="ECO:0000259" key="10">
    <source>
        <dbReference type="PROSITE" id="PS50522"/>
    </source>
</evidence>
<keyword evidence="9" id="KW-0460">Magnesium</keyword>
<evidence type="ECO:0000256" key="9">
    <source>
        <dbReference type="PIRSR" id="PIRSR605093-1"/>
    </source>
</evidence>
<keyword evidence="9" id="KW-0479">Metal-binding</keyword>
<feature type="domain" description="RdRp catalytic" evidence="10">
    <location>
        <begin position="299"/>
        <end position="460"/>
    </location>
</feature>
<keyword evidence="5" id="KW-0547">Nucleotide-binding</keyword>
<feature type="binding site" evidence="9">
    <location>
        <position position="314"/>
    </location>
    <ligand>
        <name>Mg(2+)</name>
        <dbReference type="ChEBI" id="CHEBI:18420"/>
        <label>2</label>
    </ligand>
</feature>
<dbReference type="Pfam" id="PF03431">
    <property type="entry name" value="RNA_replicase_B"/>
    <property type="match status" value="2"/>
</dbReference>
<dbReference type="InterPro" id="IPR007096">
    <property type="entry name" value="RNA-dir_Rpol_cat_phage"/>
</dbReference>
<comment type="catalytic activity">
    <reaction evidence="8">
        <text>RNA(n) + a ribonucleoside 5'-triphosphate = RNA(n+1) + diphosphate</text>
        <dbReference type="Rhea" id="RHEA:21248"/>
        <dbReference type="Rhea" id="RHEA-COMP:14527"/>
        <dbReference type="Rhea" id="RHEA-COMP:17342"/>
        <dbReference type="ChEBI" id="CHEBI:33019"/>
        <dbReference type="ChEBI" id="CHEBI:61557"/>
        <dbReference type="ChEBI" id="CHEBI:140395"/>
        <dbReference type="EC" id="2.7.7.48"/>
    </reaction>
</comment>
<evidence type="ECO:0000256" key="8">
    <source>
        <dbReference type="ARBA" id="ARBA00048744"/>
    </source>
</evidence>
<accession>A0A514D0G2</accession>
<dbReference type="GO" id="GO:0046872">
    <property type="term" value="F:metal ion binding"/>
    <property type="evidence" value="ECO:0007669"/>
    <property type="project" value="UniProtKB-KW"/>
</dbReference>
<evidence type="ECO:0000256" key="4">
    <source>
        <dbReference type="ARBA" id="ARBA00022695"/>
    </source>
</evidence>
<evidence type="ECO:0000256" key="5">
    <source>
        <dbReference type="ARBA" id="ARBA00022741"/>
    </source>
</evidence>
<evidence type="ECO:0000256" key="2">
    <source>
        <dbReference type="ARBA" id="ARBA00022484"/>
    </source>
</evidence>
<dbReference type="GO" id="GO:0000166">
    <property type="term" value="F:nucleotide binding"/>
    <property type="evidence" value="ECO:0007669"/>
    <property type="project" value="UniProtKB-KW"/>
</dbReference>
<keyword evidence="2 11" id="KW-0696">RNA-directed RNA polymerase</keyword>
<sequence length="617" mass="69049">MKSLIEFQTMILADAGVRCGVSTLRDSKTISDRIKGEGLSFLTITLTDFGKSFEQCLDRGSADLSDFPGFRKRGKLPILFGGFLDLIFDRRTGLLLDEVSPIVIQTIRQLTLMFGKIELECTNKRTLKAIDGYVKCELEVKSWSESFMGSLDLRERFTHVATFLFRDVFASVENAIYYGELLPKHGPGSTAEKGLLGNKKYYARTWTDRLEAVFPYGEYGQPNWSEVSPDVHFYEPGSEPPVEVITVPKTLKTPRIIAKEPVHMQFLQQGLLELFSKEIGMGKISSFLIDYSSQEPNQRLARLGSLDGNLATLDLSEASDRVSNELVKALLAGFPLLSEAVQATRSTRALVPGHGIIPLSKFASMGSALCFPIESMVFATIVIMGIQDALNASTNVGDIHARLKNASRQFTLAEVLNRVRDGVRVYGDDIVVPSISAQSVIRSLESFGLKVNGSKSFWTGMFRESCGKEYYRGSEVTLTRLRKLLPPSRRSAPEVISMVAMRNLFFDRGGYDITVAWLDRKLERLLRFYPFVHPSSPVLGRHAYNVLTERMHPDLQIPLVKGYVVKATLPTNPLEGYGALFKFFLKRGFDPIADAKHLERSGRPQNVYIKLKWASSY</sequence>
<dbReference type="PROSITE" id="PS50522">
    <property type="entry name" value="RDRP_PHAGE"/>
    <property type="match status" value="1"/>
</dbReference>
<evidence type="ECO:0000256" key="3">
    <source>
        <dbReference type="ARBA" id="ARBA00022679"/>
    </source>
</evidence>
<feature type="binding site" evidence="9">
    <location>
        <position position="428"/>
    </location>
    <ligand>
        <name>Mg(2+)</name>
        <dbReference type="ChEBI" id="CHEBI:18420"/>
        <label>2</label>
    </ligand>
</feature>
<dbReference type="GO" id="GO:0003968">
    <property type="term" value="F:RNA-directed RNA polymerase activity"/>
    <property type="evidence" value="ECO:0007669"/>
    <property type="project" value="UniProtKB-KW"/>
</dbReference>
<protein>
    <recommendedName>
        <fullName evidence="1">RNA-directed RNA polymerase</fullName>
        <ecNumber evidence="1">2.7.7.48</ecNumber>
    </recommendedName>
    <alternativeName>
        <fullName evidence="7">RNA replicase beta chain</fullName>
    </alternativeName>
</protein>
<comment type="cofactor">
    <cofactor evidence="9">
        <name>Mg(2+)</name>
        <dbReference type="ChEBI" id="CHEBI:18420"/>
    </cofactor>
    <text evidence="9">Binds 2 Mg(2+) per subunit.</text>
</comment>